<organism evidence="7 8">
    <name type="scientific">Hallella seregens ATCC 51272</name>
    <dbReference type="NCBI Taxonomy" id="1336250"/>
    <lineage>
        <taxon>Bacteria</taxon>
        <taxon>Pseudomonadati</taxon>
        <taxon>Bacteroidota</taxon>
        <taxon>Bacteroidia</taxon>
        <taxon>Bacteroidales</taxon>
        <taxon>Prevotellaceae</taxon>
        <taxon>Hallella</taxon>
    </lineage>
</organism>
<dbReference type="SUPFAM" id="SSF53167">
    <property type="entry name" value="Purine and uridine phosphorylases"/>
    <property type="match status" value="1"/>
</dbReference>
<evidence type="ECO:0000256" key="1">
    <source>
        <dbReference type="ARBA" id="ARBA00004945"/>
    </source>
</evidence>
<keyword evidence="7" id="KW-0326">Glycosidase</keyword>
<reference evidence="7 8" key="1">
    <citation type="submission" date="2024-09" db="EMBL/GenBank/DDBJ databases">
        <authorList>
            <person name="Sun Q."/>
            <person name="Mori K."/>
        </authorList>
    </citation>
    <scope>NUCLEOTIDE SEQUENCE [LARGE SCALE GENOMIC DNA]</scope>
    <source>
        <strain evidence="7 8">ATCC 51272</strain>
    </source>
</reference>
<evidence type="ECO:0000313" key="8">
    <source>
        <dbReference type="Proteomes" id="UP001589688"/>
    </source>
</evidence>
<comment type="pathway">
    <text evidence="1">Amino-acid biosynthesis; L-methionine biosynthesis via salvage pathway; S-methyl-5-thio-alpha-D-ribose 1-phosphate from S-methyl-5'-thioadenosine (hydrolase route): step 1/2.</text>
</comment>
<dbReference type="InterPro" id="IPR010049">
    <property type="entry name" value="MTA_SAH_Nsdase"/>
</dbReference>
<evidence type="ECO:0000313" key="7">
    <source>
        <dbReference type="EMBL" id="MFB9896339.1"/>
    </source>
</evidence>
<accession>A0ABV5ZG46</accession>
<sequence length="232" mass="25513">MKKIGIIVAMDKEFAQLQTLLEAARTERRHAKDFVTGRMGDAEIVMLQCGIGKVNSAIGAVELINAFHPDLVVSTGVAGGASVELNPLDVVVATACAYHDTYCGQEVEFGQVMGLPARYTAPPELVERALELDADGRPGRVCSGLTVSGDWFVDSREKMQTILDRFPEAMAVDMESCSIAQTCHLYHTPFISFRIISDVPLKDHKAAQYFDFWSRMADGSFSMTKTFLQKII</sequence>
<proteinExistence type="predicted"/>
<evidence type="ECO:0000256" key="2">
    <source>
        <dbReference type="ARBA" id="ARBA00011974"/>
    </source>
</evidence>
<dbReference type="InterPro" id="IPR035994">
    <property type="entry name" value="Nucleoside_phosphorylase_sf"/>
</dbReference>
<keyword evidence="3" id="KW-0028">Amino-acid biosynthesis</keyword>
<gene>
    <name evidence="7" type="ORF">ACFFK8_00490</name>
</gene>
<dbReference type="PANTHER" id="PTHR46832">
    <property type="entry name" value="5'-METHYLTHIOADENOSINE/S-ADENOSYLHOMOCYSTEINE NUCLEOSIDASE"/>
    <property type="match status" value="1"/>
</dbReference>
<dbReference type="Proteomes" id="UP001589688">
    <property type="component" value="Unassembled WGS sequence"/>
</dbReference>
<keyword evidence="5" id="KW-0486">Methionine biosynthesis</keyword>
<keyword evidence="8" id="KW-1185">Reference proteome</keyword>
<dbReference type="EMBL" id="JBHLZF010000001">
    <property type="protein sequence ID" value="MFB9896339.1"/>
    <property type="molecule type" value="Genomic_DNA"/>
</dbReference>
<dbReference type="RefSeq" id="WP_027952004.1">
    <property type="nucleotide sequence ID" value="NZ_JADU01000010.1"/>
</dbReference>
<name>A0ABV5ZG46_9BACT</name>
<dbReference type="PANTHER" id="PTHR46832:SF1">
    <property type="entry name" value="5'-METHYLTHIOADENOSINE_S-ADENOSYLHOMOCYSTEINE NUCLEOSIDASE"/>
    <property type="match status" value="1"/>
</dbReference>
<dbReference type="Gene3D" id="3.40.50.1580">
    <property type="entry name" value="Nucleoside phosphorylase domain"/>
    <property type="match status" value="1"/>
</dbReference>
<dbReference type="NCBIfam" id="TIGR01704">
    <property type="entry name" value="MTA_SAH-Nsdase"/>
    <property type="match status" value="1"/>
</dbReference>
<evidence type="ECO:0000259" key="6">
    <source>
        <dbReference type="Pfam" id="PF01048"/>
    </source>
</evidence>
<dbReference type="GO" id="GO:0008782">
    <property type="term" value="F:adenosylhomocysteine nucleosidase activity"/>
    <property type="evidence" value="ECO:0007669"/>
    <property type="project" value="UniProtKB-EC"/>
</dbReference>
<dbReference type="InterPro" id="IPR000845">
    <property type="entry name" value="Nucleoside_phosphorylase_d"/>
</dbReference>
<comment type="caution">
    <text evidence="7">The sequence shown here is derived from an EMBL/GenBank/DDBJ whole genome shotgun (WGS) entry which is preliminary data.</text>
</comment>
<dbReference type="CDD" id="cd09008">
    <property type="entry name" value="MTAN"/>
    <property type="match status" value="1"/>
</dbReference>
<protein>
    <recommendedName>
        <fullName evidence="2">adenosylhomocysteine nucleosidase</fullName>
        <ecNumber evidence="2">3.2.2.9</ecNumber>
    </recommendedName>
</protein>
<dbReference type="EC" id="3.2.2.9" evidence="2"/>
<evidence type="ECO:0000256" key="5">
    <source>
        <dbReference type="ARBA" id="ARBA00023167"/>
    </source>
</evidence>
<evidence type="ECO:0000256" key="3">
    <source>
        <dbReference type="ARBA" id="ARBA00022605"/>
    </source>
</evidence>
<feature type="domain" description="Nucleoside phosphorylase" evidence="6">
    <location>
        <begin position="3"/>
        <end position="206"/>
    </location>
</feature>
<keyword evidence="4 7" id="KW-0378">Hydrolase</keyword>
<dbReference type="NCBIfam" id="NF004079">
    <property type="entry name" value="PRK05584.1"/>
    <property type="match status" value="1"/>
</dbReference>
<dbReference type="Pfam" id="PF01048">
    <property type="entry name" value="PNP_UDP_1"/>
    <property type="match status" value="1"/>
</dbReference>
<evidence type="ECO:0000256" key="4">
    <source>
        <dbReference type="ARBA" id="ARBA00022801"/>
    </source>
</evidence>